<proteinExistence type="predicted"/>
<dbReference type="EMBL" id="BARU01037690">
    <property type="protein sequence ID" value="GAH89443.1"/>
    <property type="molecule type" value="Genomic_DNA"/>
</dbReference>
<dbReference type="AlphaFoldDB" id="X1L5K6"/>
<protein>
    <submittedName>
        <fullName evidence="1">Uncharacterized protein</fullName>
    </submittedName>
</protein>
<name>X1L5K6_9ZZZZ</name>
<accession>X1L5K6</accession>
<evidence type="ECO:0000313" key="1">
    <source>
        <dbReference type="EMBL" id="GAH89443.1"/>
    </source>
</evidence>
<sequence length="65" mass="7547">TMKVLKIKKILAKYVPSFGSPIELEIEEKVIRNIQNSIHSILEKYLLRQWEKEGGIKIDHADKSV</sequence>
<reference evidence="1" key="1">
    <citation type="journal article" date="2014" name="Front. Microbiol.">
        <title>High frequency of phylogenetically diverse reductive dehalogenase-homologous genes in deep subseafloor sedimentary metagenomes.</title>
        <authorList>
            <person name="Kawai M."/>
            <person name="Futagami T."/>
            <person name="Toyoda A."/>
            <person name="Takaki Y."/>
            <person name="Nishi S."/>
            <person name="Hori S."/>
            <person name="Arai W."/>
            <person name="Tsubouchi T."/>
            <person name="Morono Y."/>
            <person name="Uchiyama I."/>
            <person name="Ito T."/>
            <person name="Fujiyama A."/>
            <person name="Inagaki F."/>
            <person name="Takami H."/>
        </authorList>
    </citation>
    <scope>NUCLEOTIDE SEQUENCE</scope>
    <source>
        <strain evidence="1">Expedition CK06-06</strain>
    </source>
</reference>
<feature type="non-terminal residue" evidence="1">
    <location>
        <position position="1"/>
    </location>
</feature>
<gene>
    <name evidence="1" type="ORF">S03H2_58677</name>
</gene>
<comment type="caution">
    <text evidence="1">The sequence shown here is derived from an EMBL/GenBank/DDBJ whole genome shotgun (WGS) entry which is preliminary data.</text>
</comment>
<organism evidence="1">
    <name type="scientific">marine sediment metagenome</name>
    <dbReference type="NCBI Taxonomy" id="412755"/>
    <lineage>
        <taxon>unclassified sequences</taxon>
        <taxon>metagenomes</taxon>
        <taxon>ecological metagenomes</taxon>
    </lineage>
</organism>